<dbReference type="PROSITE" id="PS51819">
    <property type="entry name" value="VOC"/>
    <property type="match status" value="1"/>
</dbReference>
<evidence type="ECO:0000313" key="3">
    <source>
        <dbReference type="Proteomes" id="UP000318585"/>
    </source>
</evidence>
<evidence type="ECO:0000259" key="1">
    <source>
        <dbReference type="PROSITE" id="PS51819"/>
    </source>
</evidence>
<dbReference type="AlphaFoldDB" id="A0A553CU47"/>
<keyword evidence="3" id="KW-1185">Reference proteome</keyword>
<dbReference type="InterPro" id="IPR007138">
    <property type="entry name" value="ABM_dom"/>
</dbReference>
<dbReference type="InterPro" id="IPR011008">
    <property type="entry name" value="Dimeric_a/b-barrel"/>
</dbReference>
<evidence type="ECO:0000313" key="2">
    <source>
        <dbReference type="EMBL" id="TRX24039.1"/>
    </source>
</evidence>
<reference evidence="2 3" key="1">
    <citation type="submission" date="2019-07" db="EMBL/GenBank/DDBJ databases">
        <title>Novel species of Flavobacterium.</title>
        <authorList>
            <person name="Liu Q."/>
            <person name="Xin Y.-H."/>
        </authorList>
    </citation>
    <scope>NUCLEOTIDE SEQUENCE [LARGE SCALE GENOMIC DNA]</scope>
    <source>
        <strain evidence="2 3">LB3P56</strain>
    </source>
</reference>
<accession>A0A553CU47</accession>
<dbReference type="PANTHER" id="PTHR36437:SF2">
    <property type="entry name" value="GLYOXALASE_BLEOMYCIN RESISTANCE PROTEIN_DIOXYGENASE"/>
    <property type="match status" value="1"/>
</dbReference>
<dbReference type="Gene3D" id="3.10.180.10">
    <property type="entry name" value="2,3-Dihydroxybiphenyl 1,2-Dioxygenase, domain 1"/>
    <property type="match status" value="1"/>
</dbReference>
<feature type="domain" description="VOC" evidence="1">
    <location>
        <begin position="4"/>
        <end position="128"/>
    </location>
</feature>
<dbReference type="SUPFAM" id="SSF54593">
    <property type="entry name" value="Glyoxalase/Bleomycin resistance protein/Dihydroxybiphenyl dioxygenase"/>
    <property type="match status" value="1"/>
</dbReference>
<dbReference type="Gene3D" id="3.30.70.100">
    <property type="match status" value="1"/>
</dbReference>
<dbReference type="EMBL" id="VJZR01000001">
    <property type="protein sequence ID" value="TRX24039.1"/>
    <property type="molecule type" value="Genomic_DNA"/>
</dbReference>
<protein>
    <submittedName>
        <fullName evidence="2">Glyoxalase</fullName>
    </submittedName>
</protein>
<dbReference type="Pfam" id="PF03992">
    <property type="entry name" value="ABM"/>
    <property type="match status" value="1"/>
</dbReference>
<dbReference type="InterPro" id="IPR029068">
    <property type="entry name" value="Glyas_Bleomycin-R_OHBP_Dase"/>
</dbReference>
<dbReference type="OrthoDB" id="9794917at2"/>
<comment type="caution">
    <text evidence="2">The sequence shown here is derived from an EMBL/GenBank/DDBJ whole genome shotgun (WGS) entry which is preliminary data.</text>
</comment>
<dbReference type="Pfam" id="PF00903">
    <property type="entry name" value="Glyoxalase"/>
    <property type="match status" value="1"/>
</dbReference>
<organism evidence="2 3">
    <name type="scientific">Flavobacterium franklandianum</name>
    <dbReference type="NCBI Taxonomy" id="2594430"/>
    <lineage>
        <taxon>Bacteria</taxon>
        <taxon>Pseudomonadati</taxon>
        <taxon>Bacteroidota</taxon>
        <taxon>Flavobacteriia</taxon>
        <taxon>Flavobacteriales</taxon>
        <taxon>Flavobacteriaceae</taxon>
        <taxon>Flavobacterium</taxon>
    </lineage>
</organism>
<proteinExistence type="predicted"/>
<dbReference type="Proteomes" id="UP000318585">
    <property type="component" value="Unassembled WGS sequence"/>
</dbReference>
<dbReference type="SUPFAM" id="SSF54909">
    <property type="entry name" value="Dimeric alpha+beta barrel"/>
    <property type="match status" value="1"/>
</dbReference>
<sequence>MSLKLKHIAIVVKDYDEAILYYTQKLNFVIIEDAKISEEKRWVVVAPSNSSECSFLLAKAVNEKQKNSIGNQAGGRVFLFLNTNNFEKEYQNLINNGVKIIREPKNEVYGKVAVFEDFSGNLWDLIEPITNKLFYSTAILNIIDNNNVSFAITEIIKLKVATSKEQGNMLFNVHQSKEDNLKIIIWECYKNKAAFEEHLSSKHLQDFLNLNDVEIENGYVTQLIE</sequence>
<gene>
    <name evidence="2" type="ORF">FNW17_02360</name>
</gene>
<dbReference type="InterPro" id="IPR004360">
    <property type="entry name" value="Glyas_Fos-R_dOase_dom"/>
</dbReference>
<dbReference type="InterPro" id="IPR037523">
    <property type="entry name" value="VOC_core"/>
</dbReference>
<name>A0A553CU47_9FLAO</name>
<dbReference type="PANTHER" id="PTHR36437">
    <property type="entry name" value="GLYOXALASE/BLEOMYCIN RESISTANCE PROTEIN/DIOXYGENASE"/>
    <property type="match status" value="1"/>
</dbReference>
<dbReference type="RefSeq" id="WP_144070776.1">
    <property type="nucleotide sequence ID" value="NZ_VJZR01000001.1"/>
</dbReference>